<dbReference type="AlphaFoldDB" id="A0A9P8RSD9"/>
<keyword evidence="2" id="KW-1185">Reference proteome</keyword>
<evidence type="ECO:0000313" key="1">
    <source>
        <dbReference type="EMBL" id="KAH0563274.1"/>
    </source>
</evidence>
<reference evidence="1" key="1">
    <citation type="submission" date="2021-03" db="EMBL/GenBank/DDBJ databases">
        <title>Comparative genomics and phylogenomic investigation of the class Geoglossomycetes provide insights into ecological specialization and systematics.</title>
        <authorList>
            <person name="Melie T."/>
            <person name="Pirro S."/>
            <person name="Miller A.N."/>
            <person name="Quandt A."/>
        </authorList>
    </citation>
    <scope>NUCLEOTIDE SEQUENCE</scope>
    <source>
        <strain evidence="1">CAQ_001_2017</strain>
    </source>
</reference>
<dbReference type="EMBL" id="JAGHQM010000226">
    <property type="protein sequence ID" value="KAH0563274.1"/>
    <property type="molecule type" value="Genomic_DNA"/>
</dbReference>
<dbReference type="Proteomes" id="UP000750711">
    <property type="component" value="Unassembled WGS sequence"/>
</dbReference>
<name>A0A9P8RSD9_9PEZI</name>
<gene>
    <name evidence="1" type="ORF">GP486_002159</name>
</gene>
<proteinExistence type="predicted"/>
<comment type="caution">
    <text evidence="1">The sequence shown here is derived from an EMBL/GenBank/DDBJ whole genome shotgun (WGS) entry which is preliminary data.</text>
</comment>
<accession>A0A9P8RSD9</accession>
<protein>
    <submittedName>
        <fullName evidence="1">Uncharacterized protein</fullName>
    </submittedName>
</protein>
<evidence type="ECO:0000313" key="2">
    <source>
        <dbReference type="Proteomes" id="UP000750711"/>
    </source>
</evidence>
<organism evidence="1 2">
    <name type="scientific">Trichoglossum hirsutum</name>
    <dbReference type="NCBI Taxonomy" id="265104"/>
    <lineage>
        <taxon>Eukaryota</taxon>
        <taxon>Fungi</taxon>
        <taxon>Dikarya</taxon>
        <taxon>Ascomycota</taxon>
        <taxon>Pezizomycotina</taxon>
        <taxon>Geoglossomycetes</taxon>
        <taxon>Geoglossales</taxon>
        <taxon>Geoglossaceae</taxon>
        <taxon>Trichoglossum</taxon>
    </lineage>
</organism>
<sequence length="81" mass="9244">MAFYAWSRKTADERLKTREMTPIPREELEKMIATMNFNSAAARGKLVNVLERSVVLWLPAGSDRKGEIYRIILGAYGLLLD</sequence>